<proteinExistence type="predicted"/>
<sequence>MTSILAALLYKEERPDVPSTGSGRRIFFDKAQPNITLVTGSICDRIEAYLREIAESATVTEIAHGIGSNSSRVAAAIKRLRVQERVDTIKVDGCVAEYVLKE</sequence>
<dbReference type="EMBL" id="AP022345">
    <property type="protein sequence ID" value="BBU68789.1"/>
    <property type="molecule type" value="Genomic_DNA"/>
</dbReference>
<gene>
    <name evidence="1" type="ORF">ICHIAU1_10720</name>
</gene>
<organism evidence="1 2">
    <name type="scientific">Fluviibacter phosphoraccumulans</name>
    <dbReference type="NCBI Taxonomy" id="1751046"/>
    <lineage>
        <taxon>Bacteria</taxon>
        <taxon>Pseudomonadati</taxon>
        <taxon>Pseudomonadota</taxon>
        <taxon>Betaproteobacteria</taxon>
        <taxon>Rhodocyclales</taxon>
        <taxon>Fluviibacteraceae</taxon>
        <taxon>Fluviibacter</taxon>
    </lineage>
</organism>
<evidence type="ECO:0000313" key="1">
    <source>
        <dbReference type="EMBL" id="BBU68789.1"/>
    </source>
</evidence>
<reference evidence="2" key="1">
    <citation type="submission" date="2020-01" db="EMBL/GenBank/DDBJ databases">
        <title>Phosphoaccumulans saitamaens gen. nov., sp. nov., a polyphosphate accumulating bacterium isolated from surface river water.</title>
        <authorList>
            <person name="Watanabe K."/>
            <person name="Suda W."/>
        </authorList>
    </citation>
    <scope>NUCLEOTIDE SEQUENCE [LARGE SCALE GENOMIC DNA]</scope>
    <source>
        <strain evidence="2">ICHIAU1</strain>
    </source>
</reference>
<dbReference type="Proteomes" id="UP000463961">
    <property type="component" value="Chromosome"/>
</dbReference>
<protein>
    <submittedName>
        <fullName evidence="1">Uncharacterized protein</fullName>
    </submittedName>
</protein>
<dbReference type="AlphaFoldDB" id="A0A7R6R451"/>
<evidence type="ECO:0000313" key="2">
    <source>
        <dbReference type="Proteomes" id="UP000463961"/>
    </source>
</evidence>
<keyword evidence="2" id="KW-1185">Reference proteome</keyword>
<name>A0A7R6R451_9RHOO</name>
<dbReference type="RefSeq" id="WP_162050455.1">
    <property type="nucleotide sequence ID" value="NZ_AP022345.1"/>
</dbReference>
<accession>A0A7R6R451</accession>